<dbReference type="SUPFAM" id="SSF110849">
    <property type="entry name" value="ParB/Sulfiredoxin"/>
    <property type="match status" value="1"/>
</dbReference>
<evidence type="ECO:0000256" key="1">
    <source>
        <dbReference type="ARBA" id="ARBA00006295"/>
    </source>
</evidence>
<dbReference type="EMBL" id="BFAV01000162">
    <property type="protein sequence ID" value="GBF35432.1"/>
    <property type="molecule type" value="Genomic_DNA"/>
</dbReference>
<dbReference type="InterPro" id="IPR050336">
    <property type="entry name" value="Chromosome_partition/occlusion"/>
</dbReference>
<dbReference type="PANTHER" id="PTHR33375:SF1">
    <property type="entry name" value="CHROMOSOME-PARTITIONING PROTEIN PARB-RELATED"/>
    <property type="match status" value="1"/>
</dbReference>
<reference evidence="5" key="1">
    <citation type="submission" date="2018-02" db="EMBL/GenBank/DDBJ databases">
        <title>Genome sequence of Desulfocucumis palustris strain NAW-5.</title>
        <authorList>
            <person name="Watanabe M."/>
            <person name="Kojima H."/>
            <person name="Fukui M."/>
        </authorList>
    </citation>
    <scope>NUCLEOTIDE SEQUENCE [LARGE SCALE GENOMIC DNA]</scope>
    <source>
        <strain evidence="5">NAW-5</strain>
    </source>
</reference>
<dbReference type="FunFam" id="1.10.10.2830:FF:000001">
    <property type="entry name" value="Chromosome partitioning protein ParB"/>
    <property type="match status" value="1"/>
</dbReference>
<dbReference type="InterPro" id="IPR001387">
    <property type="entry name" value="Cro/C1-type_HTH"/>
</dbReference>
<accession>A0A2L2XH21</accession>
<evidence type="ECO:0000313" key="4">
    <source>
        <dbReference type="EMBL" id="GBF35432.1"/>
    </source>
</evidence>
<evidence type="ECO:0000259" key="3">
    <source>
        <dbReference type="PROSITE" id="PS50943"/>
    </source>
</evidence>
<protein>
    <submittedName>
        <fullName evidence="4">Chromosome partitioning protein ParB</fullName>
    </submittedName>
</protein>
<keyword evidence="2" id="KW-0159">Chromosome partition</keyword>
<dbReference type="GO" id="GO:0007059">
    <property type="term" value="P:chromosome segregation"/>
    <property type="evidence" value="ECO:0007669"/>
    <property type="project" value="UniProtKB-KW"/>
</dbReference>
<evidence type="ECO:0000256" key="2">
    <source>
        <dbReference type="ARBA" id="ARBA00022829"/>
    </source>
</evidence>
<comment type="caution">
    <text evidence="4">The sequence shown here is derived from an EMBL/GenBank/DDBJ whole genome shotgun (WGS) entry which is preliminary data.</text>
</comment>
<dbReference type="SUPFAM" id="SSF109709">
    <property type="entry name" value="KorB DNA-binding domain-like"/>
    <property type="match status" value="1"/>
</dbReference>
<dbReference type="NCBIfam" id="TIGR00180">
    <property type="entry name" value="parB_part"/>
    <property type="match status" value="1"/>
</dbReference>
<dbReference type="PROSITE" id="PS50943">
    <property type="entry name" value="HTH_CROC1"/>
    <property type="match status" value="1"/>
</dbReference>
<dbReference type="RefSeq" id="WP_165792222.1">
    <property type="nucleotide sequence ID" value="NZ_BFAV01000162.1"/>
</dbReference>
<sequence length="758" mass="84761">MPDIYKEISPGLIYPNPHNPRKTFEPEAMAELVENIKQHGVIQPLVVVADTEKEPHMWRLVCGERRWRAAVDAGLDLVPVVVKDYTPEQELEAMIIENWQRKDVNPVEEAKGLKTLLDAGGYTQEELAKKIGCSQAQIANRLRLLELPDSVKENISRGIISAGAAKELLACKKAGPAVIEAVAEKAAEEGMTVKEVARAVAREVWNASRCLTPPPAHQPGLGGPKFDTDGCEKCKKKTMLKYPWSDDREELRCLKPACWDAKQKEAQQAAQEEQEAELFEKYPDAILIDDLPEAVRHSNVWFGDYCRAKECEHYKLGRWRGIDGTRHICLAPDSFAACEKDYEAGQREARDRKAKEKKQTESSAEAEIEQLVNKKLDGMTFADVGKDALIYIAGAMLGGFEYPVHCDVFEYLERVAGPLPGDWEDGLPCDAEGWPHLLGVLKNLSEAQLIRIIFEWPALALGMETAGMVEWFLKGVPASEKEPARKISNRVGWILNNSCGDINYNTNIPLLTDEELIYCLEHEDRTSGMQKLLREAKKRGMDKKPSPKTEADVGAGPGGRYRCGTCDIGHWYSGEYTYTQHMVSNGDAVEKRPCEPHTHYCCDFLDFKRKIAPDREFNPDIAPDWCPRSECAEEDPDGHGTCRVCGCTDDAACPGGCYWVEPDLCSRCAGENIQEPEPEPAPELRRYLDTKGREFFVSADGEEEYGTFWKSHRFGGHYRMESPAMPMVASQAEAQANLDAWAVKNGLQPVPEKQEGVA</sequence>
<dbReference type="InterPro" id="IPR004437">
    <property type="entry name" value="ParB/RepB/Spo0J"/>
</dbReference>
<dbReference type="InterPro" id="IPR036086">
    <property type="entry name" value="ParB/Sulfiredoxin_sf"/>
</dbReference>
<dbReference type="GO" id="GO:0005694">
    <property type="term" value="C:chromosome"/>
    <property type="evidence" value="ECO:0007669"/>
    <property type="project" value="TreeGrafter"/>
</dbReference>
<dbReference type="AlphaFoldDB" id="A0A2L2XH21"/>
<proteinExistence type="inferred from homology"/>
<evidence type="ECO:0000313" key="5">
    <source>
        <dbReference type="Proteomes" id="UP000239549"/>
    </source>
</evidence>
<organism evidence="4 5">
    <name type="scientific">Desulfocucumis palustris</name>
    <dbReference type="NCBI Taxonomy" id="1898651"/>
    <lineage>
        <taxon>Bacteria</taxon>
        <taxon>Bacillati</taxon>
        <taxon>Bacillota</taxon>
        <taxon>Clostridia</taxon>
        <taxon>Eubacteriales</taxon>
        <taxon>Desulfocucumaceae</taxon>
        <taxon>Desulfocucumis</taxon>
    </lineage>
</organism>
<dbReference type="GO" id="GO:0045881">
    <property type="term" value="P:positive regulation of sporulation resulting in formation of a cellular spore"/>
    <property type="evidence" value="ECO:0007669"/>
    <property type="project" value="TreeGrafter"/>
</dbReference>
<name>A0A2L2XH21_9FIRM</name>
<dbReference type="InterPro" id="IPR003115">
    <property type="entry name" value="ParB_N"/>
</dbReference>
<dbReference type="GO" id="GO:0003677">
    <property type="term" value="F:DNA binding"/>
    <property type="evidence" value="ECO:0007669"/>
    <property type="project" value="InterPro"/>
</dbReference>
<dbReference type="Proteomes" id="UP000239549">
    <property type="component" value="Unassembled WGS sequence"/>
</dbReference>
<dbReference type="Pfam" id="PF17762">
    <property type="entry name" value="HTH_ParB"/>
    <property type="match status" value="1"/>
</dbReference>
<dbReference type="InterPro" id="IPR041468">
    <property type="entry name" value="HTH_ParB/Spo0J"/>
</dbReference>
<dbReference type="CDD" id="cd00093">
    <property type="entry name" value="HTH_XRE"/>
    <property type="match status" value="1"/>
</dbReference>
<dbReference type="PANTHER" id="PTHR33375">
    <property type="entry name" value="CHROMOSOME-PARTITIONING PROTEIN PARB-RELATED"/>
    <property type="match status" value="1"/>
</dbReference>
<dbReference type="Gene3D" id="3.90.1530.30">
    <property type="match status" value="1"/>
</dbReference>
<comment type="similarity">
    <text evidence="1">Belongs to the ParB family.</text>
</comment>
<dbReference type="SMART" id="SM00470">
    <property type="entry name" value="ParB"/>
    <property type="match status" value="1"/>
</dbReference>
<dbReference type="Pfam" id="PF02195">
    <property type="entry name" value="ParB_N"/>
    <property type="match status" value="1"/>
</dbReference>
<feature type="domain" description="HTH cro/C1-type" evidence="3">
    <location>
        <begin position="113"/>
        <end position="140"/>
    </location>
</feature>
<dbReference type="Gene3D" id="1.10.10.2830">
    <property type="match status" value="1"/>
</dbReference>
<gene>
    <name evidence="4" type="ORF">DCCM_4559</name>
</gene>
<keyword evidence="5" id="KW-1185">Reference proteome</keyword>